<keyword evidence="2" id="KW-0378">Hydrolase</keyword>
<dbReference type="EMBL" id="CP001616">
    <property type="protein sequence ID" value="ACQ91837.1"/>
    <property type="molecule type" value="Genomic_DNA"/>
</dbReference>
<keyword evidence="3" id="KW-1185">Reference proteome</keyword>
<evidence type="ECO:0000313" key="3">
    <source>
        <dbReference type="Proteomes" id="UP000009073"/>
    </source>
</evidence>
<dbReference type="InterPro" id="IPR036457">
    <property type="entry name" value="PPM-type-like_dom_sf"/>
</dbReference>
<evidence type="ECO:0000313" key="2">
    <source>
        <dbReference type="EMBL" id="ACQ91837.1"/>
    </source>
</evidence>
<dbReference type="Gene3D" id="3.60.40.10">
    <property type="entry name" value="PPM-type phosphatase domain"/>
    <property type="match status" value="1"/>
</dbReference>
<dbReference type="PROSITE" id="PS51746">
    <property type="entry name" value="PPM_2"/>
    <property type="match status" value="1"/>
</dbReference>
<organism evidence="2 3">
    <name type="scientific">Tolumonas auensis (strain DSM 9187 / NBRC 110442 / TA 4)</name>
    <dbReference type="NCBI Taxonomy" id="595494"/>
    <lineage>
        <taxon>Bacteria</taxon>
        <taxon>Pseudomonadati</taxon>
        <taxon>Pseudomonadota</taxon>
        <taxon>Gammaproteobacteria</taxon>
        <taxon>Aeromonadales</taxon>
        <taxon>Aeromonadaceae</taxon>
        <taxon>Tolumonas</taxon>
    </lineage>
</organism>
<dbReference type="PANTHER" id="PTHR13832:SF827">
    <property type="entry name" value="PROTEIN PHOSPHATASE 1L"/>
    <property type="match status" value="1"/>
</dbReference>
<dbReference type="HOGENOM" id="CLU_034545_0_3_6"/>
<dbReference type="KEGG" id="tau:Tola_0207"/>
<dbReference type="Pfam" id="PF13672">
    <property type="entry name" value="PP2C_2"/>
    <property type="match status" value="1"/>
</dbReference>
<sequence length="244" mass="26402">MLRRSSGKCWSSAAATSAGNVRTDNEDTYLIHAENGIWAVADGMGGHQLGGLASQLVAESLLDIPAGGDLDRRLEHVATALQWVNFHLSCERTLVDPQQIMGSTVMTLVAQSGRAACIWAGDCRCYLLRCGVLFQISEDHSLVQQWVDAKRLTAEEAIQHPHSNIVTRAIGVSRELVLESVEFELYSGDMLLLCTDGLYRGLSAGIIIRCLSFAEPEKAVQALMQHALAGAAKDNVTAVVVRNN</sequence>
<accession>C4L8G7</accession>
<evidence type="ECO:0000259" key="1">
    <source>
        <dbReference type="PROSITE" id="PS51746"/>
    </source>
</evidence>
<dbReference type="InterPro" id="IPR001932">
    <property type="entry name" value="PPM-type_phosphatase-like_dom"/>
</dbReference>
<dbReference type="Proteomes" id="UP000009073">
    <property type="component" value="Chromosome"/>
</dbReference>
<protein>
    <submittedName>
        <fullName evidence="2">Protein serine/threonine phosphatase</fullName>
        <ecNumber evidence="2">3.1.3.16</ecNumber>
    </submittedName>
</protein>
<dbReference type="CDD" id="cd00143">
    <property type="entry name" value="PP2Cc"/>
    <property type="match status" value="1"/>
</dbReference>
<reference evidence="2 3" key="2">
    <citation type="journal article" date="2011" name="Stand. Genomic Sci.">
        <title>Complete genome sequence of Tolumonas auensis type strain (TA 4).</title>
        <authorList>
            <person name="Chertkov O."/>
            <person name="Copeland A."/>
            <person name="Lucas S."/>
            <person name="Lapidus A."/>
            <person name="Berry K.W."/>
            <person name="Detter J.C."/>
            <person name="Del Rio T.G."/>
            <person name="Hammon N."/>
            <person name="Dalin E."/>
            <person name="Tice H."/>
            <person name="Pitluck S."/>
            <person name="Richardson P."/>
            <person name="Bruce D."/>
            <person name="Goodwin L."/>
            <person name="Han C."/>
            <person name="Tapia R."/>
            <person name="Saunders E."/>
            <person name="Schmutz J."/>
            <person name="Brettin T."/>
            <person name="Larimer F."/>
            <person name="Land M."/>
            <person name="Hauser L."/>
            <person name="Spring S."/>
            <person name="Rohde M."/>
            <person name="Kyrpides N.C."/>
            <person name="Ivanova N."/>
            <person name="Goker M."/>
            <person name="Beller H.R."/>
            <person name="Klenk H.P."/>
            <person name="Woyke T."/>
        </authorList>
    </citation>
    <scope>NUCLEOTIDE SEQUENCE [LARGE SCALE GENOMIC DNA]</scope>
    <source>
        <strain evidence="3">DSM 9187 / TA4</strain>
    </source>
</reference>
<dbReference type="OrthoDB" id="9801841at2"/>
<dbReference type="SMART" id="SM00332">
    <property type="entry name" value="PP2Cc"/>
    <property type="match status" value="1"/>
</dbReference>
<dbReference type="RefSeq" id="WP_012728436.1">
    <property type="nucleotide sequence ID" value="NC_012691.1"/>
</dbReference>
<proteinExistence type="predicted"/>
<name>C4L8G7_TOLAT</name>
<dbReference type="SUPFAM" id="SSF81606">
    <property type="entry name" value="PP2C-like"/>
    <property type="match status" value="1"/>
</dbReference>
<dbReference type="PANTHER" id="PTHR13832">
    <property type="entry name" value="PROTEIN PHOSPHATASE 2C"/>
    <property type="match status" value="1"/>
</dbReference>
<dbReference type="InterPro" id="IPR015655">
    <property type="entry name" value="PP2C"/>
</dbReference>
<reference evidence="3" key="1">
    <citation type="submission" date="2009-05" db="EMBL/GenBank/DDBJ databases">
        <title>Complete sequence of Tolumonas auensis DSM 9187.</title>
        <authorList>
            <consortium name="US DOE Joint Genome Institute"/>
            <person name="Lucas S."/>
            <person name="Copeland A."/>
            <person name="Lapidus A."/>
            <person name="Glavina del Rio T."/>
            <person name="Tice H."/>
            <person name="Bruce D."/>
            <person name="Goodwin L."/>
            <person name="Pitluck S."/>
            <person name="Chertkov O."/>
            <person name="Brettin T."/>
            <person name="Detter J.C."/>
            <person name="Han C."/>
            <person name="Larimer F."/>
            <person name="Land M."/>
            <person name="Hauser L."/>
            <person name="Kyrpides N."/>
            <person name="Mikhailova N."/>
            <person name="Spring S."/>
            <person name="Beller H."/>
        </authorList>
    </citation>
    <scope>NUCLEOTIDE SEQUENCE [LARGE SCALE GENOMIC DNA]</scope>
    <source>
        <strain evidence="3">DSM 9187 / TA4</strain>
    </source>
</reference>
<dbReference type="SMART" id="SM00331">
    <property type="entry name" value="PP2C_SIG"/>
    <property type="match status" value="1"/>
</dbReference>
<dbReference type="AlphaFoldDB" id="C4L8G7"/>
<dbReference type="STRING" id="595494.Tola_0207"/>
<feature type="domain" description="PPM-type phosphatase" evidence="1">
    <location>
        <begin position="11"/>
        <end position="243"/>
    </location>
</feature>
<dbReference type="GO" id="GO:0004722">
    <property type="term" value="F:protein serine/threonine phosphatase activity"/>
    <property type="evidence" value="ECO:0007669"/>
    <property type="project" value="UniProtKB-EC"/>
</dbReference>
<dbReference type="EC" id="3.1.3.16" evidence="2"/>
<gene>
    <name evidence="2" type="ordered locus">Tola_0207</name>
</gene>
<dbReference type="eggNOG" id="COG0631">
    <property type="taxonomic scope" value="Bacteria"/>
</dbReference>